<dbReference type="SUPFAM" id="SSF81333">
    <property type="entry name" value="F1F0 ATP synthase subunit C"/>
    <property type="match status" value="1"/>
</dbReference>
<dbReference type="CDD" id="cd18120">
    <property type="entry name" value="ATP-synt_Vo_Ao_c"/>
    <property type="match status" value="1"/>
</dbReference>
<dbReference type="InterPro" id="IPR035921">
    <property type="entry name" value="F/V-ATP_Csub_sf"/>
</dbReference>
<comment type="subcellular location">
    <subcellularLocation>
        <location evidence="1">Membrane</location>
        <topology evidence="1">Multi-pass membrane protein</topology>
    </subcellularLocation>
</comment>
<sequence>MNPWFAVLPLALFLTVLLAGGALALMRRRRRAGVRALLGLNGVLMAGALALLVSALNAAPATAGDGGAAATAVAAATDGSDSSGAALIGAAIAVAGSSIGAAIAVAYTGSAALAAMSERPEIFGRAMVVVGLAEGIAIYGLIISIILIGQA</sequence>
<keyword evidence="5 8" id="KW-1133">Transmembrane helix</keyword>
<evidence type="ECO:0000313" key="11">
    <source>
        <dbReference type="Proteomes" id="UP001206924"/>
    </source>
</evidence>
<dbReference type="Gene3D" id="1.20.120.610">
    <property type="entry name" value="lithium bound rotor ring of v- atpase"/>
    <property type="match status" value="1"/>
</dbReference>
<keyword evidence="4 8" id="KW-0812">Transmembrane</keyword>
<proteinExistence type="inferred from homology"/>
<name>A0ABT1NQ68_9MICC</name>
<evidence type="ECO:0000256" key="7">
    <source>
        <dbReference type="ARBA" id="ARBA00023136"/>
    </source>
</evidence>
<reference evidence="10 11" key="1">
    <citation type="submission" date="2022-07" db="EMBL/GenBank/DDBJ databases">
        <title>Novel species in genus Arthrobacter.</title>
        <authorList>
            <person name="Liu Y."/>
        </authorList>
    </citation>
    <scope>NUCLEOTIDE SEQUENCE [LARGE SCALE GENOMIC DNA]</scope>
    <source>
        <strain evidence="11">zg-Y859</strain>
    </source>
</reference>
<evidence type="ECO:0000256" key="3">
    <source>
        <dbReference type="ARBA" id="ARBA00022448"/>
    </source>
</evidence>
<dbReference type="EMBL" id="JANFLP010000008">
    <property type="protein sequence ID" value="MCQ1949881.1"/>
    <property type="molecule type" value="Genomic_DNA"/>
</dbReference>
<dbReference type="PRINTS" id="PR00122">
    <property type="entry name" value="VACATPASE"/>
</dbReference>
<evidence type="ECO:0000256" key="4">
    <source>
        <dbReference type="ARBA" id="ARBA00022692"/>
    </source>
</evidence>
<keyword evidence="3 8" id="KW-0813">Transport</keyword>
<feature type="transmembrane region" description="Helical" evidence="8">
    <location>
        <begin position="87"/>
        <end position="114"/>
    </location>
</feature>
<accession>A0ABT1NQ68</accession>
<dbReference type="InterPro" id="IPR002379">
    <property type="entry name" value="ATPase_proteolipid_c-like_dom"/>
</dbReference>
<dbReference type="InterPro" id="IPR000245">
    <property type="entry name" value="ATPase_proteolipid_csu"/>
</dbReference>
<dbReference type="Pfam" id="PF00137">
    <property type="entry name" value="ATP-synt_C"/>
    <property type="match status" value="1"/>
</dbReference>
<feature type="transmembrane region" description="Helical" evidence="8">
    <location>
        <begin position="6"/>
        <end position="25"/>
    </location>
</feature>
<keyword evidence="7 8" id="KW-0472">Membrane</keyword>
<evidence type="ECO:0000256" key="1">
    <source>
        <dbReference type="ARBA" id="ARBA00004141"/>
    </source>
</evidence>
<gene>
    <name evidence="10" type="ORF">NNX28_08045</name>
</gene>
<evidence type="ECO:0000256" key="8">
    <source>
        <dbReference type="RuleBase" id="RU363060"/>
    </source>
</evidence>
<comment type="similarity">
    <text evidence="2 8">Belongs to the V-ATPase proteolipid subunit family.</text>
</comment>
<feature type="transmembrane region" description="Helical" evidence="8">
    <location>
        <begin position="37"/>
        <end position="56"/>
    </location>
</feature>
<dbReference type="RefSeq" id="WP_227933319.1">
    <property type="nucleotide sequence ID" value="NZ_CP104263.1"/>
</dbReference>
<evidence type="ECO:0000313" key="10">
    <source>
        <dbReference type="EMBL" id="MCQ1949881.1"/>
    </source>
</evidence>
<feature type="transmembrane region" description="Helical" evidence="8">
    <location>
        <begin position="126"/>
        <end position="148"/>
    </location>
</feature>
<evidence type="ECO:0000256" key="2">
    <source>
        <dbReference type="ARBA" id="ARBA00007296"/>
    </source>
</evidence>
<comment type="caution">
    <text evidence="10">The sequence shown here is derived from an EMBL/GenBank/DDBJ whole genome shotgun (WGS) entry which is preliminary data.</text>
</comment>
<keyword evidence="11" id="KW-1185">Reference proteome</keyword>
<evidence type="ECO:0000256" key="5">
    <source>
        <dbReference type="ARBA" id="ARBA00022989"/>
    </source>
</evidence>
<dbReference type="Proteomes" id="UP001206924">
    <property type="component" value="Unassembled WGS sequence"/>
</dbReference>
<keyword evidence="6 8" id="KW-0406">Ion transport</keyword>
<protein>
    <submittedName>
        <fullName evidence="10">ATP synthase subunit C</fullName>
    </submittedName>
</protein>
<organism evidence="10 11">
    <name type="scientific">Arthrobacter jinronghuae</name>
    <dbReference type="NCBI Taxonomy" id="2964609"/>
    <lineage>
        <taxon>Bacteria</taxon>
        <taxon>Bacillati</taxon>
        <taxon>Actinomycetota</taxon>
        <taxon>Actinomycetes</taxon>
        <taxon>Micrococcales</taxon>
        <taxon>Micrococcaceae</taxon>
        <taxon>Arthrobacter</taxon>
    </lineage>
</organism>
<feature type="domain" description="V-ATPase proteolipid subunit C-like" evidence="9">
    <location>
        <begin position="88"/>
        <end position="147"/>
    </location>
</feature>
<evidence type="ECO:0000259" key="9">
    <source>
        <dbReference type="Pfam" id="PF00137"/>
    </source>
</evidence>
<evidence type="ECO:0000256" key="6">
    <source>
        <dbReference type="ARBA" id="ARBA00023065"/>
    </source>
</evidence>